<dbReference type="GO" id="GO:0004764">
    <property type="term" value="F:shikimate 3-dehydrogenase (NADP+) activity"/>
    <property type="evidence" value="ECO:0007669"/>
    <property type="project" value="InterPro"/>
</dbReference>
<dbReference type="PANTHER" id="PTHR21089:SF1">
    <property type="entry name" value="BIFUNCTIONAL 3-DEHYDROQUINATE DEHYDRATASE_SHIKIMATE DEHYDROGENASE, CHLOROPLASTIC"/>
    <property type="match status" value="1"/>
</dbReference>
<dbReference type="InterPro" id="IPR001381">
    <property type="entry name" value="DHquinase_I"/>
</dbReference>
<evidence type="ECO:0000259" key="4">
    <source>
        <dbReference type="Pfam" id="PF08501"/>
    </source>
</evidence>
<dbReference type="InterPro" id="IPR013708">
    <property type="entry name" value="Shikimate_DH-bd_N"/>
</dbReference>
<dbReference type="Gene3D" id="3.20.20.70">
    <property type="entry name" value="Aldolase class I"/>
    <property type="match status" value="1"/>
</dbReference>
<dbReference type="VEuPathDB" id="FungiDB:ASPWEDRAFT_110519"/>
<name>A0A1L9RLM5_ASPWE</name>
<dbReference type="SUPFAM" id="SSF52540">
    <property type="entry name" value="P-loop containing nucleoside triphosphate hydrolases"/>
    <property type="match status" value="1"/>
</dbReference>
<feature type="domain" description="SDH C-terminal" evidence="5">
    <location>
        <begin position="693"/>
        <end position="723"/>
    </location>
</feature>
<comment type="similarity">
    <text evidence="1">In the 2nd section; belongs to the type-I 3-dehydroquinase family.</text>
</comment>
<dbReference type="GeneID" id="63744030"/>
<dbReference type="Gene3D" id="3.40.50.10860">
    <property type="entry name" value="Leucine Dehydrogenase, chain A, domain 1"/>
    <property type="match status" value="1"/>
</dbReference>
<evidence type="ECO:0000256" key="1">
    <source>
        <dbReference type="ARBA" id="ARBA00006477"/>
    </source>
</evidence>
<dbReference type="Gene3D" id="3.40.50.300">
    <property type="entry name" value="P-loop containing nucleotide triphosphate hydrolases"/>
    <property type="match status" value="1"/>
</dbReference>
<dbReference type="InterPro" id="IPR036291">
    <property type="entry name" value="NAD(P)-bd_dom_sf"/>
</dbReference>
<dbReference type="InterPro" id="IPR027417">
    <property type="entry name" value="P-loop_NTPase"/>
</dbReference>
<dbReference type="CDD" id="cd01065">
    <property type="entry name" value="NAD_bind_Shikimate_DH"/>
    <property type="match status" value="1"/>
</dbReference>
<feature type="domain" description="Quinate/shikimate 5-dehydrogenase/glutamyl-tRNA reductase" evidence="3">
    <location>
        <begin position="554"/>
        <end position="600"/>
    </location>
</feature>
<evidence type="ECO:0000256" key="2">
    <source>
        <dbReference type="ARBA" id="ARBA00009349"/>
    </source>
</evidence>
<dbReference type="OrthoDB" id="4415835at2759"/>
<dbReference type="AlphaFoldDB" id="A0A1L9RLM5"/>
<dbReference type="PANTHER" id="PTHR21089">
    <property type="entry name" value="SHIKIMATE DEHYDROGENASE"/>
    <property type="match status" value="1"/>
</dbReference>
<dbReference type="InterPro" id="IPR022893">
    <property type="entry name" value="Shikimate_DH_fam"/>
</dbReference>
<feature type="domain" description="Shikimate dehydrogenase substrate binding N-terminal" evidence="4">
    <location>
        <begin position="434"/>
        <end position="514"/>
    </location>
</feature>
<accession>A0A1L9RLM5</accession>
<keyword evidence="7" id="KW-1185">Reference proteome</keyword>
<dbReference type="InterPro" id="IPR006151">
    <property type="entry name" value="Shikm_DH/Glu-tRNA_Rdtase"/>
</dbReference>
<evidence type="ECO:0000313" key="7">
    <source>
        <dbReference type="Proteomes" id="UP000184383"/>
    </source>
</evidence>
<protein>
    <submittedName>
        <fullName evidence="6">Uncharacterized protein</fullName>
    </submittedName>
</protein>
<comment type="similarity">
    <text evidence="2">In the N-terminal section; belongs to the shikimate kinase family.</text>
</comment>
<dbReference type="GO" id="GO:0009423">
    <property type="term" value="P:chorismate biosynthetic process"/>
    <property type="evidence" value="ECO:0007669"/>
    <property type="project" value="TreeGrafter"/>
</dbReference>
<dbReference type="GO" id="GO:0003855">
    <property type="term" value="F:3-dehydroquinate dehydratase activity"/>
    <property type="evidence" value="ECO:0007669"/>
    <property type="project" value="InterPro"/>
</dbReference>
<reference evidence="7" key="1">
    <citation type="journal article" date="2017" name="Genome Biol.">
        <title>Comparative genomics reveals high biological diversity and specific adaptations in the industrially and medically important fungal genus Aspergillus.</title>
        <authorList>
            <person name="de Vries R.P."/>
            <person name="Riley R."/>
            <person name="Wiebenga A."/>
            <person name="Aguilar-Osorio G."/>
            <person name="Amillis S."/>
            <person name="Uchima C.A."/>
            <person name="Anderluh G."/>
            <person name="Asadollahi M."/>
            <person name="Askin M."/>
            <person name="Barry K."/>
            <person name="Battaglia E."/>
            <person name="Bayram O."/>
            <person name="Benocci T."/>
            <person name="Braus-Stromeyer S.A."/>
            <person name="Caldana C."/>
            <person name="Canovas D."/>
            <person name="Cerqueira G.C."/>
            <person name="Chen F."/>
            <person name="Chen W."/>
            <person name="Choi C."/>
            <person name="Clum A."/>
            <person name="Dos Santos R.A."/>
            <person name="Damasio A.R."/>
            <person name="Diallinas G."/>
            <person name="Emri T."/>
            <person name="Fekete E."/>
            <person name="Flipphi M."/>
            <person name="Freyberg S."/>
            <person name="Gallo A."/>
            <person name="Gournas C."/>
            <person name="Habgood R."/>
            <person name="Hainaut M."/>
            <person name="Harispe M.L."/>
            <person name="Henrissat B."/>
            <person name="Hilden K.S."/>
            <person name="Hope R."/>
            <person name="Hossain A."/>
            <person name="Karabika E."/>
            <person name="Karaffa L."/>
            <person name="Karanyi Z."/>
            <person name="Krasevec N."/>
            <person name="Kuo A."/>
            <person name="Kusch H."/>
            <person name="LaButti K."/>
            <person name="Lagendijk E.L."/>
            <person name="Lapidus A."/>
            <person name="Levasseur A."/>
            <person name="Lindquist E."/>
            <person name="Lipzen A."/>
            <person name="Logrieco A.F."/>
            <person name="MacCabe A."/>
            <person name="Maekelae M.R."/>
            <person name="Malavazi I."/>
            <person name="Melin P."/>
            <person name="Meyer V."/>
            <person name="Mielnichuk N."/>
            <person name="Miskei M."/>
            <person name="Molnar A.P."/>
            <person name="Mule G."/>
            <person name="Ngan C.Y."/>
            <person name="Orejas M."/>
            <person name="Orosz E."/>
            <person name="Ouedraogo J.P."/>
            <person name="Overkamp K.M."/>
            <person name="Park H.-S."/>
            <person name="Perrone G."/>
            <person name="Piumi F."/>
            <person name="Punt P.J."/>
            <person name="Ram A.F."/>
            <person name="Ramon A."/>
            <person name="Rauscher S."/>
            <person name="Record E."/>
            <person name="Riano-Pachon D.M."/>
            <person name="Robert V."/>
            <person name="Roehrig J."/>
            <person name="Ruller R."/>
            <person name="Salamov A."/>
            <person name="Salih N.S."/>
            <person name="Samson R.A."/>
            <person name="Sandor E."/>
            <person name="Sanguinetti M."/>
            <person name="Schuetze T."/>
            <person name="Sepcic K."/>
            <person name="Shelest E."/>
            <person name="Sherlock G."/>
            <person name="Sophianopoulou V."/>
            <person name="Squina F.M."/>
            <person name="Sun H."/>
            <person name="Susca A."/>
            <person name="Todd R.B."/>
            <person name="Tsang A."/>
            <person name="Unkles S.E."/>
            <person name="van de Wiele N."/>
            <person name="van Rossen-Uffink D."/>
            <person name="Oliveira J.V."/>
            <person name="Vesth T.C."/>
            <person name="Visser J."/>
            <person name="Yu J.-H."/>
            <person name="Zhou M."/>
            <person name="Andersen M.R."/>
            <person name="Archer D.B."/>
            <person name="Baker S.E."/>
            <person name="Benoit I."/>
            <person name="Brakhage A.A."/>
            <person name="Braus G.H."/>
            <person name="Fischer R."/>
            <person name="Frisvad J.C."/>
            <person name="Goldman G.H."/>
            <person name="Houbraken J."/>
            <person name="Oakley B."/>
            <person name="Pocsi I."/>
            <person name="Scazzocchio C."/>
            <person name="Seiboth B."/>
            <person name="vanKuyk P.A."/>
            <person name="Wortman J."/>
            <person name="Dyer P.S."/>
            <person name="Grigoriev I.V."/>
        </authorList>
    </citation>
    <scope>NUCLEOTIDE SEQUENCE [LARGE SCALE GENOMIC DNA]</scope>
    <source>
        <strain evidence="7">DTO 134E9</strain>
    </source>
</reference>
<dbReference type="Proteomes" id="UP000184383">
    <property type="component" value="Unassembled WGS sequence"/>
</dbReference>
<dbReference type="InterPro" id="IPR041121">
    <property type="entry name" value="SDH_C"/>
</dbReference>
<dbReference type="GO" id="GO:0019632">
    <property type="term" value="P:shikimate metabolic process"/>
    <property type="evidence" value="ECO:0007669"/>
    <property type="project" value="TreeGrafter"/>
</dbReference>
<dbReference type="STRING" id="1073089.A0A1L9RLM5"/>
<dbReference type="RefSeq" id="XP_040689459.1">
    <property type="nucleotide sequence ID" value="XM_040828182.1"/>
</dbReference>
<dbReference type="InterPro" id="IPR046346">
    <property type="entry name" value="Aminoacid_DH-like_N_sf"/>
</dbReference>
<gene>
    <name evidence="6" type="ORF">ASPWEDRAFT_110519</name>
</gene>
<dbReference type="InterPro" id="IPR013785">
    <property type="entry name" value="Aldolase_TIM"/>
</dbReference>
<dbReference type="Pfam" id="PF01488">
    <property type="entry name" value="Shikimate_DH"/>
    <property type="match status" value="1"/>
</dbReference>
<evidence type="ECO:0000259" key="5">
    <source>
        <dbReference type="Pfam" id="PF18317"/>
    </source>
</evidence>
<dbReference type="Gene3D" id="3.40.50.720">
    <property type="entry name" value="NAD(P)-binding Rossmann-like Domain"/>
    <property type="match status" value="1"/>
</dbReference>
<dbReference type="SUPFAM" id="SSF51569">
    <property type="entry name" value="Aldolase"/>
    <property type="match status" value="1"/>
</dbReference>
<dbReference type="Pfam" id="PF01487">
    <property type="entry name" value="DHquinase_I"/>
    <property type="match status" value="1"/>
</dbReference>
<organism evidence="6 7">
    <name type="scientific">Aspergillus wentii DTO 134E9</name>
    <dbReference type="NCBI Taxonomy" id="1073089"/>
    <lineage>
        <taxon>Eukaryota</taxon>
        <taxon>Fungi</taxon>
        <taxon>Dikarya</taxon>
        <taxon>Ascomycota</taxon>
        <taxon>Pezizomycotina</taxon>
        <taxon>Eurotiomycetes</taxon>
        <taxon>Eurotiomycetidae</taxon>
        <taxon>Eurotiales</taxon>
        <taxon>Aspergillaceae</taxon>
        <taxon>Aspergillus</taxon>
        <taxon>Aspergillus subgen. Cremei</taxon>
    </lineage>
</organism>
<proteinExistence type="inferred from homology"/>
<dbReference type="InterPro" id="IPR031322">
    <property type="entry name" value="Shikimate/glucono_kinase"/>
</dbReference>
<dbReference type="Pfam" id="PF18317">
    <property type="entry name" value="SDH_C"/>
    <property type="match status" value="1"/>
</dbReference>
<sequence>MSTCSEAGETCGRRYASDATLLLVGFFGAGKKTLGIIASVALRRRFIDFGAFFQQELHSLPQEYVAEHGLARYREVELELTRDLFMKCSKGCVIVGLGWMASRSQQMLLREFAREHPVVYVRRDKADLRQLLTTSQDKFDRIFDVGNTFFEACSNFDFFNRTQEATDPAYLKLKETERIFVRFLHHIFGRVHRPLASAEPFSASHTYALQVPVTWLEFSEDYEALETGADVINLILDLEVLPKDGLADRIARHMATIRKHARAPILVEVSVSPTDSRYHELLEMLLRLAPDALSCSLSAGDDFIQKLNAIKGHTKTMAITHQPTPLTGNCTSRGLSILQKTQDLGFEALRITGESKSLGDNLPCVSFLQSLTEVSTIPVIAYNTGPLGYNSVCLNPILSPAVLPYMESSGITVKQAQQAMTSCFLVTKRILFTIIGQNVTHTLSPPMHNAAYAACGLPYVHGVLKTEDISDFHRLLGDEKHGGLAVSLPYKTAVLPFLDEISPDAKDIHAINTVLVEQSQKNGATILKGYNTDYIGIKDGIEKNLSPANAIRDGTTALVVGAGGMAHAAIYACYQLGVHRICVYNRTLENAHKIAKYYNEWAESKHETNLHVFVLGSKEDPWPAQLRLPTIVIACIPTLQVGTELPVTFTLPEHWLQSKTGGVFVESAYGLPETPIMKMMRQRTSKGWVVVSGLTVLIEQGIAQYELFTKRPAPVHVMKRALEAAHLASASNMR</sequence>
<dbReference type="Pfam" id="PF01202">
    <property type="entry name" value="SKI"/>
    <property type="match status" value="1"/>
</dbReference>
<dbReference type="SUPFAM" id="SSF51735">
    <property type="entry name" value="NAD(P)-binding Rossmann-fold domains"/>
    <property type="match status" value="1"/>
</dbReference>
<dbReference type="Pfam" id="PF08501">
    <property type="entry name" value="Shikimate_dh_N"/>
    <property type="match status" value="1"/>
</dbReference>
<dbReference type="SUPFAM" id="SSF53223">
    <property type="entry name" value="Aminoacid dehydrogenase-like, N-terminal domain"/>
    <property type="match status" value="1"/>
</dbReference>
<dbReference type="EMBL" id="KV878212">
    <property type="protein sequence ID" value="OJJ35783.1"/>
    <property type="molecule type" value="Genomic_DNA"/>
</dbReference>
<evidence type="ECO:0000259" key="3">
    <source>
        <dbReference type="Pfam" id="PF01488"/>
    </source>
</evidence>
<evidence type="ECO:0000313" key="6">
    <source>
        <dbReference type="EMBL" id="OJJ35783.1"/>
    </source>
</evidence>